<proteinExistence type="predicted"/>
<protein>
    <submittedName>
        <fullName evidence="1">Uncharacterized protein</fullName>
    </submittedName>
</protein>
<accession>A0A0A8Y601</accession>
<evidence type="ECO:0000313" key="1">
    <source>
        <dbReference type="EMBL" id="JAD21476.1"/>
    </source>
</evidence>
<organism evidence="1">
    <name type="scientific">Arundo donax</name>
    <name type="common">Giant reed</name>
    <name type="synonym">Donax arundinaceus</name>
    <dbReference type="NCBI Taxonomy" id="35708"/>
    <lineage>
        <taxon>Eukaryota</taxon>
        <taxon>Viridiplantae</taxon>
        <taxon>Streptophyta</taxon>
        <taxon>Embryophyta</taxon>
        <taxon>Tracheophyta</taxon>
        <taxon>Spermatophyta</taxon>
        <taxon>Magnoliopsida</taxon>
        <taxon>Liliopsida</taxon>
        <taxon>Poales</taxon>
        <taxon>Poaceae</taxon>
        <taxon>PACMAD clade</taxon>
        <taxon>Arundinoideae</taxon>
        <taxon>Arundineae</taxon>
        <taxon>Arundo</taxon>
    </lineage>
</organism>
<reference evidence="1" key="1">
    <citation type="submission" date="2014-09" db="EMBL/GenBank/DDBJ databases">
        <authorList>
            <person name="Magalhaes I.L.F."/>
            <person name="Oliveira U."/>
            <person name="Santos F.R."/>
            <person name="Vidigal T.H.D.A."/>
            <person name="Brescovit A.D."/>
            <person name="Santos A.J."/>
        </authorList>
    </citation>
    <scope>NUCLEOTIDE SEQUENCE</scope>
    <source>
        <tissue evidence="1">Shoot tissue taken approximately 20 cm above the soil surface</tissue>
    </source>
</reference>
<dbReference type="AlphaFoldDB" id="A0A0A8Y601"/>
<sequence>MFKGLIMRYLKFFPHCLGYKQS</sequence>
<name>A0A0A8Y601_ARUDO</name>
<dbReference type="EMBL" id="GBRH01276419">
    <property type="protein sequence ID" value="JAD21476.1"/>
    <property type="molecule type" value="Transcribed_RNA"/>
</dbReference>
<reference evidence="1" key="2">
    <citation type="journal article" date="2015" name="Data Brief">
        <title>Shoot transcriptome of the giant reed, Arundo donax.</title>
        <authorList>
            <person name="Barrero R.A."/>
            <person name="Guerrero F.D."/>
            <person name="Moolhuijzen P."/>
            <person name="Goolsby J.A."/>
            <person name="Tidwell J."/>
            <person name="Bellgard S.E."/>
            <person name="Bellgard M.I."/>
        </authorList>
    </citation>
    <scope>NUCLEOTIDE SEQUENCE</scope>
    <source>
        <tissue evidence="1">Shoot tissue taken approximately 20 cm above the soil surface</tissue>
    </source>
</reference>